<keyword evidence="4" id="KW-1185">Reference proteome</keyword>
<organism evidence="3 4">
    <name type="scientific">Hahella chejuensis (strain KCTC 2396)</name>
    <dbReference type="NCBI Taxonomy" id="349521"/>
    <lineage>
        <taxon>Bacteria</taxon>
        <taxon>Pseudomonadati</taxon>
        <taxon>Pseudomonadota</taxon>
        <taxon>Gammaproteobacteria</taxon>
        <taxon>Oceanospirillales</taxon>
        <taxon>Hahellaceae</taxon>
        <taxon>Hahella</taxon>
    </lineage>
</organism>
<dbReference type="InterPro" id="IPR011528">
    <property type="entry name" value="NERD"/>
</dbReference>
<dbReference type="PROSITE" id="PS50965">
    <property type="entry name" value="NERD"/>
    <property type="match status" value="1"/>
</dbReference>
<name>Q2SA73_HAHCH</name>
<evidence type="ECO:0000259" key="2">
    <source>
        <dbReference type="PROSITE" id="PS50965"/>
    </source>
</evidence>
<evidence type="ECO:0000256" key="1">
    <source>
        <dbReference type="SAM" id="Phobius"/>
    </source>
</evidence>
<keyword evidence="1" id="KW-0812">Transmembrane</keyword>
<reference evidence="3 4" key="1">
    <citation type="journal article" date="2005" name="Nucleic Acids Res.">
        <title>Genomic blueprint of Hahella chejuensis, a marine microbe producing an algicidal agent.</title>
        <authorList>
            <person name="Jeong H."/>
            <person name="Yim J.H."/>
            <person name="Lee C."/>
            <person name="Choi S.-H."/>
            <person name="Park Y.K."/>
            <person name="Yoon S.H."/>
            <person name="Hur C.-G."/>
            <person name="Kang H.-Y."/>
            <person name="Kim D."/>
            <person name="Lee H.H."/>
            <person name="Park K.H."/>
            <person name="Park S.-H."/>
            <person name="Park H.-S."/>
            <person name="Lee H.K."/>
            <person name="Oh T.K."/>
            <person name="Kim J.F."/>
        </authorList>
    </citation>
    <scope>NUCLEOTIDE SEQUENCE [LARGE SCALE GENOMIC DNA]</scope>
    <source>
        <strain evidence="3 4">KCTC 2396</strain>
    </source>
</reference>
<gene>
    <name evidence="3" type="ordered locus">HCH_05800</name>
</gene>
<protein>
    <recommendedName>
        <fullName evidence="2">NERD domain-containing protein</fullName>
    </recommendedName>
</protein>
<dbReference type="STRING" id="349521.HCH_05800"/>
<sequence length="39" mass="4412">MVGLVRVNACDSFSQITHLILFYLFVLLVQDKSISKSLL</sequence>
<dbReference type="KEGG" id="hch:HCH_05800"/>
<evidence type="ECO:0000313" key="4">
    <source>
        <dbReference type="Proteomes" id="UP000000238"/>
    </source>
</evidence>
<dbReference type="Proteomes" id="UP000000238">
    <property type="component" value="Chromosome"/>
</dbReference>
<keyword evidence="1" id="KW-1133">Transmembrane helix</keyword>
<evidence type="ECO:0000313" key="3">
    <source>
        <dbReference type="EMBL" id="ABC32451.1"/>
    </source>
</evidence>
<dbReference type="AlphaFoldDB" id="Q2SA73"/>
<feature type="transmembrane region" description="Helical" evidence="1">
    <location>
        <begin position="12"/>
        <end position="29"/>
    </location>
</feature>
<feature type="domain" description="NERD" evidence="2">
    <location>
        <begin position="1"/>
        <end position="39"/>
    </location>
</feature>
<proteinExistence type="predicted"/>
<dbReference type="EMBL" id="CP000155">
    <property type="protein sequence ID" value="ABC32451.1"/>
    <property type="molecule type" value="Genomic_DNA"/>
</dbReference>
<accession>Q2SA73</accession>
<keyword evidence="1" id="KW-0472">Membrane</keyword>
<dbReference type="HOGENOM" id="CLU_3310650_0_0_6"/>